<evidence type="ECO:0000256" key="1">
    <source>
        <dbReference type="ARBA" id="ARBA00022737"/>
    </source>
</evidence>
<evidence type="ECO:0000256" key="4">
    <source>
        <dbReference type="SAM" id="SignalP"/>
    </source>
</evidence>
<protein>
    <submittedName>
        <fullName evidence="5">Uncharacterized protein</fullName>
    </submittedName>
</protein>
<dbReference type="InterPro" id="IPR050498">
    <property type="entry name" value="Ycf3"/>
</dbReference>
<evidence type="ECO:0000313" key="5">
    <source>
        <dbReference type="EMBL" id="AUN31152.1"/>
    </source>
</evidence>
<feature type="signal peptide" evidence="4">
    <location>
        <begin position="1"/>
        <end position="21"/>
    </location>
</feature>
<proteinExistence type="predicted"/>
<dbReference type="EMBL" id="CP025611">
    <property type="protein sequence ID" value="AUN31152.1"/>
    <property type="molecule type" value="Genomic_DNA"/>
</dbReference>
<keyword evidence="4" id="KW-0732">Signal</keyword>
<gene>
    <name evidence="5" type="ORF">C0V82_13570</name>
</gene>
<keyword evidence="6" id="KW-1185">Reference proteome</keyword>
<dbReference type="SUPFAM" id="SSF48452">
    <property type="entry name" value="TPR-like"/>
    <property type="match status" value="1"/>
</dbReference>
<sequence length="262" mass="28760">MLNAGALIALITLCLPLSAMAQEGAIFANRTACLDRAEALPDFAYEEAKLWERQGAGVDARLCQALALMLRGDWEQAAPALESVAAEMVRERPPVRANLLSRAGTAWSNAHKLPQAEAAFGKALELTPRDPQILMDRAIARAGMERYWEVIADLDKVVELAPKMAEAWLLRAQAHHLLALDGKSMNDVEEALRLSPQSGEALLLRGNLRAAKSDMVRAKQDWESVRRVAAGTPAANIALQNLNALDRAQTDQKRELKKKKEQ</sequence>
<dbReference type="Gene3D" id="1.25.40.10">
    <property type="entry name" value="Tetratricopeptide repeat domain"/>
    <property type="match status" value="2"/>
</dbReference>
<dbReference type="InterPro" id="IPR019734">
    <property type="entry name" value="TPR_rpt"/>
</dbReference>
<name>A0A2K9NDT5_9PROT</name>
<evidence type="ECO:0000256" key="2">
    <source>
        <dbReference type="ARBA" id="ARBA00022803"/>
    </source>
</evidence>
<accession>A0A2K9NDT5</accession>
<keyword evidence="1" id="KW-0677">Repeat</keyword>
<dbReference type="PANTHER" id="PTHR44858">
    <property type="entry name" value="TETRATRICOPEPTIDE REPEAT PROTEIN 6"/>
    <property type="match status" value="1"/>
</dbReference>
<feature type="chain" id="PRO_5014669019" evidence="4">
    <location>
        <begin position="22"/>
        <end position="262"/>
    </location>
</feature>
<dbReference type="PANTHER" id="PTHR44858:SF1">
    <property type="entry name" value="UDP-N-ACETYLGLUCOSAMINE--PEPTIDE N-ACETYLGLUCOSAMINYLTRANSFERASE SPINDLY-RELATED"/>
    <property type="match status" value="1"/>
</dbReference>
<organism evidence="5 6">
    <name type="scientific">Niveispirillum cyanobacteriorum</name>
    <dbReference type="NCBI Taxonomy" id="1612173"/>
    <lineage>
        <taxon>Bacteria</taxon>
        <taxon>Pseudomonadati</taxon>
        <taxon>Pseudomonadota</taxon>
        <taxon>Alphaproteobacteria</taxon>
        <taxon>Rhodospirillales</taxon>
        <taxon>Azospirillaceae</taxon>
        <taxon>Niveispirillum</taxon>
    </lineage>
</organism>
<dbReference type="InterPro" id="IPR011990">
    <property type="entry name" value="TPR-like_helical_dom_sf"/>
</dbReference>
<evidence type="ECO:0000256" key="3">
    <source>
        <dbReference type="PROSITE-ProRule" id="PRU00339"/>
    </source>
</evidence>
<evidence type="ECO:0000313" key="6">
    <source>
        <dbReference type="Proteomes" id="UP000234752"/>
    </source>
</evidence>
<dbReference type="SMART" id="SM00028">
    <property type="entry name" value="TPR"/>
    <property type="match status" value="5"/>
</dbReference>
<dbReference type="KEGG" id="ncb:C0V82_13570"/>
<feature type="repeat" description="TPR" evidence="3">
    <location>
        <begin position="97"/>
        <end position="130"/>
    </location>
</feature>
<dbReference type="Proteomes" id="UP000234752">
    <property type="component" value="Chromosome eg_1"/>
</dbReference>
<keyword evidence="2 3" id="KW-0802">TPR repeat</keyword>
<dbReference type="PROSITE" id="PS50005">
    <property type="entry name" value="TPR"/>
    <property type="match status" value="1"/>
</dbReference>
<dbReference type="AlphaFoldDB" id="A0A2K9NDT5"/>
<reference evidence="5 6" key="1">
    <citation type="submission" date="2017-12" db="EMBL/GenBank/DDBJ databases">
        <title>Genomes of bacteria within cyanobacterial aggregates.</title>
        <authorList>
            <person name="Cai H."/>
        </authorList>
    </citation>
    <scope>NUCLEOTIDE SEQUENCE [LARGE SCALE GENOMIC DNA]</scope>
    <source>
        <strain evidence="5 6">TH16</strain>
    </source>
</reference>